<dbReference type="RefSeq" id="WP_259089960.1">
    <property type="nucleotide sequence ID" value="NZ_BAAAZC010000027.1"/>
</dbReference>
<keyword evidence="3" id="KW-1185">Reference proteome</keyword>
<dbReference type="Proteomes" id="UP001500742">
    <property type="component" value="Unassembled WGS sequence"/>
</dbReference>
<dbReference type="SUPFAM" id="SSF140931">
    <property type="entry name" value="Fic-like"/>
    <property type="match status" value="1"/>
</dbReference>
<dbReference type="PANTHER" id="PTHR13504:SF38">
    <property type="entry name" value="FIDO DOMAIN-CONTAINING PROTEIN"/>
    <property type="match status" value="1"/>
</dbReference>
<accession>A0ABP7QJQ2</accession>
<evidence type="ECO:0000313" key="2">
    <source>
        <dbReference type="EMBL" id="GAA3983749.1"/>
    </source>
</evidence>
<dbReference type="InterPro" id="IPR003812">
    <property type="entry name" value="Fido"/>
</dbReference>
<dbReference type="Pfam" id="PF02661">
    <property type="entry name" value="Fic"/>
    <property type="match status" value="1"/>
</dbReference>
<comment type="caution">
    <text evidence="2">The sequence shown here is derived from an EMBL/GenBank/DDBJ whole genome shotgun (WGS) entry which is preliminary data.</text>
</comment>
<dbReference type="PROSITE" id="PS51459">
    <property type="entry name" value="FIDO"/>
    <property type="match status" value="1"/>
</dbReference>
<dbReference type="InterPro" id="IPR040198">
    <property type="entry name" value="Fido_containing"/>
</dbReference>
<reference evidence="3" key="1">
    <citation type="journal article" date="2019" name="Int. J. Syst. Evol. Microbiol.">
        <title>The Global Catalogue of Microorganisms (GCM) 10K type strain sequencing project: providing services to taxonomists for standard genome sequencing and annotation.</title>
        <authorList>
            <consortium name="The Broad Institute Genomics Platform"/>
            <consortium name="The Broad Institute Genome Sequencing Center for Infectious Disease"/>
            <person name="Wu L."/>
            <person name="Ma J."/>
        </authorList>
    </citation>
    <scope>NUCLEOTIDE SEQUENCE [LARGE SCALE GENOMIC DNA]</scope>
    <source>
        <strain evidence="3">JCM 16601</strain>
    </source>
</reference>
<protein>
    <recommendedName>
        <fullName evidence="1">Fido domain-containing protein</fullName>
    </recommendedName>
</protein>
<evidence type="ECO:0000259" key="1">
    <source>
        <dbReference type="PROSITE" id="PS51459"/>
    </source>
</evidence>
<dbReference type="Gene3D" id="1.10.3290.10">
    <property type="entry name" value="Fido-like domain"/>
    <property type="match status" value="1"/>
</dbReference>
<gene>
    <name evidence="2" type="ORF">GCM10022210_39370</name>
</gene>
<feature type="domain" description="Fido" evidence="1">
    <location>
        <begin position="105"/>
        <end position="260"/>
    </location>
</feature>
<name>A0ABP7QJQ2_9SPHI</name>
<dbReference type="PANTHER" id="PTHR13504">
    <property type="entry name" value="FIDO DOMAIN-CONTAINING PROTEIN DDB_G0283145"/>
    <property type="match status" value="1"/>
</dbReference>
<organism evidence="2 3">
    <name type="scientific">Mucilaginibacter dorajii</name>
    <dbReference type="NCBI Taxonomy" id="692994"/>
    <lineage>
        <taxon>Bacteria</taxon>
        <taxon>Pseudomonadati</taxon>
        <taxon>Bacteroidota</taxon>
        <taxon>Sphingobacteriia</taxon>
        <taxon>Sphingobacteriales</taxon>
        <taxon>Sphingobacteriaceae</taxon>
        <taxon>Mucilaginibacter</taxon>
    </lineage>
</organism>
<evidence type="ECO:0000313" key="3">
    <source>
        <dbReference type="Proteomes" id="UP001500742"/>
    </source>
</evidence>
<sequence>MNLKLEIEFSKAPILQEVDALKKQIDDVRPLSPEIEGRVMQKLRLDWNYNSNAIEGNKLSYGETTALLMHGITAKGKPLKDHLDLKGHNEAIGYLDRIIKDGRPLTETDIRGLHEVILIESYDVKAQTSDGLPTTKTIQIGKYKSSDNHVETITGEIHYYTPFQEIPAKMGELMDWYYSMNQNTTIHPVVTAALLHFKFVAIHPFDDGNGRLARILMNLVLMQNGFPPVVVKKDDKQNYYALLSQADTGEYLPFVNYIGELLNNSLNIYIKAINGGDIDEVEDIDKEIALLQMQFSGGIIAKEKKTIESVKNVFFESILPLAIKLDIASRSFQEYFFLNQNWLRFNFSENRAVKSEIEYIGSEYQDKYVKILSEVIKELDIIKIELGYREYRNPENNFNLTITIAVVFERFYYKIFLNNELLTSKLYHEKISIEDQNKIIRSFVLDLKYQFAENQKSPKS</sequence>
<dbReference type="EMBL" id="BAAAZC010000027">
    <property type="protein sequence ID" value="GAA3983749.1"/>
    <property type="molecule type" value="Genomic_DNA"/>
</dbReference>
<proteinExistence type="predicted"/>
<dbReference type="InterPro" id="IPR036597">
    <property type="entry name" value="Fido-like_dom_sf"/>
</dbReference>